<dbReference type="AlphaFoldDB" id="A0A8X6TWT5"/>
<proteinExistence type="predicted"/>
<sequence>MIVVSVITVTLICKRQSYVNQGFCLSPLKQSSEDSTNPNSLKSTLLASRFSLCMSFVPHTNPGIDMCQCESRFNSSGNIFPHVLCTVVTFQYPC</sequence>
<evidence type="ECO:0000313" key="1">
    <source>
        <dbReference type="EMBL" id="GFT58550.1"/>
    </source>
</evidence>
<protein>
    <submittedName>
        <fullName evidence="1">Uncharacterized protein</fullName>
    </submittedName>
</protein>
<gene>
    <name evidence="1" type="ORF">NPIL_9851</name>
</gene>
<dbReference type="Proteomes" id="UP000887013">
    <property type="component" value="Unassembled WGS sequence"/>
</dbReference>
<evidence type="ECO:0000313" key="2">
    <source>
        <dbReference type="Proteomes" id="UP000887013"/>
    </source>
</evidence>
<reference evidence="1" key="1">
    <citation type="submission" date="2020-08" db="EMBL/GenBank/DDBJ databases">
        <title>Multicomponent nature underlies the extraordinary mechanical properties of spider dragline silk.</title>
        <authorList>
            <person name="Kono N."/>
            <person name="Nakamura H."/>
            <person name="Mori M."/>
            <person name="Yoshida Y."/>
            <person name="Ohtoshi R."/>
            <person name="Malay A.D."/>
            <person name="Moran D.A.P."/>
            <person name="Tomita M."/>
            <person name="Numata K."/>
            <person name="Arakawa K."/>
        </authorList>
    </citation>
    <scope>NUCLEOTIDE SEQUENCE</scope>
</reference>
<keyword evidence="2" id="KW-1185">Reference proteome</keyword>
<comment type="caution">
    <text evidence="1">The sequence shown here is derived from an EMBL/GenBank/DDBJ whole genome shotgun (WGS) entry which is preliminary data.</text>
</comment>
<accession>A0A8X6TWT5</accession>
<organism evidence="1 2">
    <name type="scientific">Nephila pilipes</name>
    <name type="common">Giant wood spider</name>
    <name type="synonym">Nephila maculata</name>
    <dbReference type="NCBI Taxonomy" id="299642"/>
    <lineage>
        <taxon>Eukaryota</taxon>
        <taxon>Metazoa</taxon>
        <taxon>Ecdysozoa</taxon>
        <taxon>Arthropoda</taxon>
        <taxon>Chelicerata</taxon>
        <taxon>Arachnida</taxon>
        <taxon>Araneae</taxon>
        <taxon>Araneomorphae</taxon>
        <taxon>Entelegynae</taxon>
        <taxon>Araneoidea</taxon>
        <taxon>Nephilidae</taxon>
        <taxon>Nephila</taxon>
    </lineage>
</organism>
<name>A0A8X6TWT5_NEPPI</name>
<dbReference type="EMBL" id="BMAW01113728">
    <property type="protein sequence ID" value="GFT58550.1"/>
    <property type="molecule type" value="Genomic_DNA"/>
</dbReference>